<evidence type="ECO:0000313" key="3">
    <source>
        <dbReference type="EnsemblMetazoa" id="AGAP007005-PA"/>
    </source>
</evidence>
<feature type="transmembrane region" description="Helical" evidence="2">
    <location>
        <begin position="861"/>
        <end position="883"/>
    </location>
</feature>
<keyword evidence="2" id="KW-0812">Transmembrane</keyword>
<dbReference type="PANTHER" id="PTHR37002:SF10">
    <property type="entry name" value="TRANSGLUTAMINASE-LIKE DOMAIN-CONTAINING PROTEIN"/>
    <property type="match status" value="1"/>
</dbReference>
<feature type="compositionally biased region" description="Polar residues" evidence="1">
    <location>
        <begin position="655"/>
        <end position="680"/>
    </location>
</feature>
<sequence length="1301" mass="134823">MHAQSRAHRKPPDVEEALSSMLWTPYDNNLSESDSSDETEVLQRGNGNHSGYSFFGTGANPDHRRQTPQHQQQSLMRRSLSAWSYGAAWRTSRTTGGKPAAPGDGEALGSRFSYPYYDQPELGFGAFDGADWYGYGSGSSINNNNNSSSNHYYGYGYPCGIDGSSYGYAGLGQPVTSSRSSYSFLPPPRVDERPASTAPWQTLTVAGAADGRSNIEKRRRPTYLQLQTPFVGRWQAGVGPAQLETSSLPYSLLALDSHGGGGVGGTTAAATAAAREVDGFADSYQDDYQVYADNNGNGERVTAAAAAAPDSSNMNSINNNTERTCSSNRSPPNDSLCIISAMLRRTSTTTTVTGDGGTPGGDLHLPSTEPRWKGTTATTVGQHNSTIATPLLPLQHAGCGGIGALAAPLSRTPAQRALEGEAAAVPFESGPPVACAVSAFNCVRQANAATSTSVRRADGAQADRVRSSEIDRVVTEQQQQVVVVHSGEGSGDGDRPEQLSVAMRLNVPAAGLAEGGSRTSVYIPAEGEGPPAAGVSLPALTIQVNRLDPNNQQQNDVVNNAASGVSIVSCYRAAPVASGPQEPVECGGGQGAAEQQCSVVVRPEPAAGSEQQGGSVNTSEAAVEPMVQVSSVDRSIESPGAGRNGASECGEGGNRSAQSSGVATPSRTFTSTEAQTDDTIQQQQQQQQQQHQQLQQQQQSPQPAHLLLQHPGFIGSPAVAAEPLVTTLLGPPGSEFSTREHRRRERRERRQARNRLQHIHPLEPPVPPAPLHRSPPPIEIIPDILHSHLPPPYTTLPMGASLLPQMIPANAVAAAAAAAAAIPVRAADDCRYTFPIPIMRSSPSERSRKGCCGHWFAGPPLRALIAVVALGGVACALGGAALGATGLAGSPTSHLTAALLMIGVGVILVTVSGAAWRMTAPGAPPCLGLGSTVDLGRCSRRPCGRGGSTPHGLLYPEFQHRPPPPSYQASMQEYRLRLLLLDRDRQSGRMRSTASPPPTYRSNVGSLLRIPLSSRYNNGSSNSIFGGISGIISGAVGGGSSNSVNNVAAPPAVPSGDLLQVSSSPNPYGAADGHSTLPPSYRSVHPNHEPPQQQPSRQAPTLPAVSTSDAHPGLISDANTTQPTGGPLLRTTTTTTTGVNHHHAPSIIKIDDRCAPTTTTMPDKRNSIPGSVVALIDTVGSSSSEEKVALSAVHNAGTKECDVTPPGTVLAGNNVAKDLVTIVTISGTIEPSGRSVYTSNSNSSNPLAGASGGATCTLLNSNSTPLLATVIPVSKSATATASSPSEAAAPAAVVGGSEAPL</sequence>
<feature type="region of interest" description="Disordered" evidence="1">
    <location>
        <begin position="1278"/>
        <end position="1301"/>
    </location>
</feature>
<reference evidence="3 4" key="1">
    <citation type="journal article" date="2002" name="Science">
        <title>The genome sequence of the malaria mosquito Anopheles gambiae.</title>
        <authorList>
            <person name="Holt R.A."/>
            <person name="Subramanian G.M."/>
            <person name="Halpern A."/>
            <person name="Sutton G.G."/>
            <person name="Charlab R."/>
            <person name="Nusskern D.R."/>
            <person name="Wincker P."/>
            <person name="Clark A.G."/>
            <person name="Ribeiro J.M."/>
            <person name="Wides R."/>
            <person name="Salzberg S.L."/>
            <person name="Loftus B."/>
            <person name="Yandell M."/>
            <person name="Majoros W.H."/>
            <person name="Rusch D.B."/>
            <person name="Lai Z."/>
            <person name="Kraft C.L."/>
            <person name="Abril J.F."/>
            <person name="Anthouard V."/>
            <person name="Arensburger P."/>
            <person name="Atkinson P.W."/>
            <person name="Baden H."/>
            <person name="de Berardinis V."/>
            <person name="Baldwin D."/>
            <person name="Benes V."/>
            <person name="Biedler J."/>
            <person name="Blass C."/>
            <person name="Bolanos R."/>
            <person name="Boscus D."/>
            <person name="Barnstead M."/>
            <person name="Cai S."/>
            <person name="Center A."/>
            <person name="Chaturverdi K."/>
            <person name="Christophides G.K."/>
            <person name="Chrystal M.A."/>
            <person name="Clamp M."/>
            <person name="Cravchik A."/>
            <person name="Curwen V."/>
            <person name="Dana A."/>
            <person name="Delcher A."/>
            <person name="Dew I."/>
            <person name="Evans C.A."/>
            <person name="Flanigan M."/>
            <person name="Grundschober-Freimoser A."/>
            <person name="Friedli L."/>
            <person name="Gu Z."/>
            <person name="Guan P."/>
            <person name="Guigo R."/>
            <person name="Hillenmeyer M.E."/>
            <person name="Hladun S.L."/>
            <person name="Hogan J.R."/>
            <person name="Hong Y.S."/>
            <person name="Hoover J."/>
            <person name="Jaillon O."/>
            <person name="Ke Z."/>
            <person name="Kodira C."/>
            <person name="Kokoza E."/>
            <person name="Koutsos A."/>
            <person name="Letunic I."/>
            <person name="Levitsky A."/>
            <person name="Liang Y."/>
            <person name="Lin J.J."/>
            <person name="Lobo N.F."/>
            <person name="Lopez J.R."/>
            <person name="Malek J.A."/>
            <person name="McIntosh T.C."/>
            <person name="Meister S."/>
            <person name="Miller J."/>
            <person name="Mobarry C."/>
            <person name="Mongin E."/>
            <person name="Murphy S.D."/>
            <person name="O'Brochta D.A."/>
            <person name="Pfannkoch C."/>
            <person name="Qi R."/>
            <person name="Regier M.A."/>
            <person name="Remington K."/>
            <person name="Shao H."/>
            <person name="Sharakhova M.V."/>
            <person name="Sitter C.D."/>
            <person name="Shetty J."/>
            <person name="Smith T.J."/>
            <person name="Strong R."/>
            <person name="Sun J."/>
            <person name="Thomasova D."/>
            <person name="Ton L.Q."/>
            <person name="Topalis P."/>
            <person name="Tu Z."/>
            <person name="Unger M.F."/>
            <person name="Walenz B."/>
            <person name="Wang A."/>
            <person name="Wang J."/>
            <person name="Wang M."/>
            <person name="Wang X."/>
            <person name="Woodford K.J."/>
            <person name="Wortman J.R."/>
            <person name="Wu M."/>
            <person name="Yao A."/>
            <person name="Zdobnov E.M."/>
            <person name="Zhang H."/>
            <person name="Zhao Q."/>
            <person name="Zhao S."/>
            <person name="Zhu S.C."/>
            <person name="Zhimulev I."/>
            <person name="Coluzzi M."/>
            <person name="della Torre A."/>
            <person name="Roth C.W."/>
            <person name="Louis C."/>
            <person name="Kalush F."/>
            <person name="Mural R.J."/>
            <person name="Myers E.W."/>
            <person name="Adams M.D."/>
            <person name="Smith H.O."/>
            <person name="Broder S."/>
            <person name="Gardner M.J."/>
            <person name="Fraser C.M."/>
            <person name="Birney E."/>
            <person name="Bork P."/>
            <person name="Brey P.T."/>
            <person name="Venter J.C."/>
            <person name="Weissenbach J."/>
            <person name="Kafatos F.C."/>
            <person name="Collins F.H."/>
            <person name="Hoffman S.L."/>
        </authorList>
    </citation>
    <scope>NUCLEOTIDE SEQUENCE [LARGE SCALE GENOMIC DNA]</scope>
    <source>
        <strain evidence="3 4">PEST</strain>
    </source>
</reference>
<dbReference type="EnsemblMetazoa" id="AGAP007005-RA">
    <property type="protein sequence ID" value="AGAP007005-PA"/>
    <property type="gene ID" value="AGAP007005"/>
</dbReference>
<name>A0A1S4GTV6_ANOGA</name>
<reference evidence="3 4" key="2">
    <citation type="journal article" date="2004" name="Trends Parasitol.">
        <title>The Anopheles gambiae genome: an update.</title>
        <authorList>
            <person name="Mongin E."/>
            <person name="Louis C."/>
            <person name="Holt R.A."/>
            <person name="Birney E."/>
            <person name="Collins F.H."/>
        </authorList>
    </citation>
    <scope>NUCLEOTIDE SEQUENCE [LARGE SCALE GENOMIC DNA]</scope>
    <source>
        <strain evidence="3 4">PEST</strain>
    </source>
</reference>
<dbReference type="EMBL" id="AAAB01008807">
    <property type="status" value="NOT_ANNOTATED_CDS"/>
    <property type="molecule type" value="Genomic_DNA"/>
</dbReference>
<reference evidence="3" key="3">
    <citation type="submission" date="2020-05" db="UniProtKB">
        <authorList>
            <consortium name="EnsemblMetazoa"/>
        </authorList>
    </citation>
    <scope>IDENTIFICATION</scope>
    <source>
        <strain evidence="3">PEST</strain>
    </source>
</reference>
<evidence type="ECO:0000256" key="1">
    <source>
        <dbReference type="SAM" id="MobiDB-lite"/>
    </source>
</evidence>
<protein>
    <submittedName>
        <fullName evidence="3">Uncharacterized protein</fullName>
    </submittedName>
</protein>
<proteinExistence type="predicted"/>
<feature type="transmembrane region" description="Helical" evidence="2">
    <location>
        <begin position="895"/>
        <end position="916"/>
    </location>
</feature>
<feature type="compositionally biased region" description="Low complexity" evidence="1">
    <location>
        <begin position="681"/>
        <end position="702"/>
    </location>
</feature>
<organism evidence="3 4">
    <name type="scientific">Anopheles gambiae</name>
    <name type="common">African malaria mosquito</name>
    <dbReference type="NCBI Taxonomy" id="7165"/>
    <lineage>
        <taxon>Eukaryota</taxon>
        <taxon>Metazoa</taxon>
        <taxon>Ecdysozoa</taxon>
        <taxon>Arthropoda</taxon>
        <taxon>Hexapoda</taxon>
        <taxon>Insecta</taxon>
        <taxon>Pterygota</taxon>
        <taxon>Neoptera</taxon>
        <taxon>Endopterygota</taxon>
        <taxon>Diptera</taxon>
        <taxon>Nematocera</taxon>
        <taxon>Culicoidea</taxon>
        <taxon>Culicidae</taxon>
        <taxon>Anophelinae</taxon>
        <taxon>Anopheles</taxon>
    </lineage>
</organism>
<feature type="compositionally biased region" description="Basic residues" evidence="1">
    <location>
        <begin position="740"/>
        <end position="753"/>
    </location>
</feature>
<feature type="region of interest" description="Disordered" evidence="1">
    <location>
        <begin position="603"/>
        <end position="702"/>
    </location>
</feature>
<feature type="compositionally biased region" description="Polar residues" evidence="1">
    <location>
        <begin position="609"/>
        <end position="620"/>
    </location>
</feature>
<feature type="region of interest" description="Disordered" evidence="1">
    <location>
        <begin position="728"/>
        <end position="753"/>
    </location>
</feature>
<dbReference type="Proteomes" id="UP000007062">
    <property type="component" value="Chromosome 2L"/>
</dbReference>
<feature type="region of interest" description="Disordered" evidence="1">
    <location>
        <begin position="1"/>
        <end position="77"/>
    </location>
</feature>
<keyword evidence="2" id="KW-0472">Membrane</keyword>
<feature type="region of interest" description="Disordered" evidence="1">
    <location>
        <begin position="1056"/>
        <end position="1145"/>
    </location>
</feature>
<keyword evidence="2" id="KW-1133">Transmembrane helix</keyword>
<dbReference type="VEuPathDB" id="VectorBase:AGAP007005"/>
<feature type="compositionally biased region" description="Low complexity" evidence="1">
    <location>
        <begin position="1120"/>
        <end position="1138"/>
    </location>
</feature>
<dbReference type="InParanoid" id="A0A1S4GTV6"/>
<dbReference type="VEuPathDB" id="VectorBase:AGAMI1_011468"/>
<evidence type="ECO:0000313" key="4">
    <source>
        <dbReference type="Proteomes" id="UP000007062"/>
    </source>
</evidence>
<dbReference type="PANTHER" id="PTHR37002">
    <property type="entry name" value="AGAP007005-PA"/>
    <property type="match status" value="1"/>
</dbReference>
<evidence type="ECO:0000256" key="2">
    <source>
        <dbReference type="SAM" id="Phobius"/>
    </source>
</evidence>
<feature type="compositionally biased region" description="Polar residues" evidence="1">
    <location>
        <begin position="1090"/>
        <end position="1109"/>
    </location>
</feature>
<keyword evidence="4" id="KW-1185">Reference proteome</keyword>
<accession>A0A1S4GTV6</accession>